<dbReference type="InterPro" id="IPR036869">
    <property type="entry name" value="J_dom_sf"/>
</dbReference>
<dbReference type="InterPro" id="IPR001623">
    <property type="entry name" value="DnaJ_domain"/>
</dbReference>
<feature type="domain" description="J" evidence="5">
    <location>
        <begin position="391"/>
        <end position="463"/>
    </location>
</feature>
<dbReference type="Pfam" id="PF00226">
    <property type="entry name" value="DnaJ"/>
    <property type="match status" value="1"/>
</dbReference>
<dbReference type="Gene3D" id="1.10.287.110">
    <property type="entry name" value="DnaJ domain"/>
    <property type="match status" value="1"/>
</dbReference>
<protein>
    <recommendedName>
        <fullName evidence="5">J domain-containing protein</fullName>
    </recommendedName>
</protein>
<feature type="signal peptide" evidence="4">
    <location>
        <begin position="1"/>
        <end position="29"/>
    </location>
</feature>
<dbReference type="EMBL" id="HBEW01006431">
    <property type="protein sequence ID" value="CAD8585429.1"/>
    <property type="molecule type" value="Transcribed_RNA"/>
</dbReference>
<dbReference type="InterPro" id="IPR051727">
    <property type="entry name" value="DnaJ_C3_Co-chaperones"/>
</dbReference>
<dbReference type="PROSITE" id="PS50076">
    <property type="entry name" value="DNAJ_2"/>
    <property type="match status" value="1"/>
</dbReference>
<accession>A0A7S0PQW6</accession>
<evidence type="ECO:0000256" key="4">
    <source>
        <dbReference type="SAM" id="SignalP"/>
    </source>
</evidence>
<dbReference type="AlphaFoldDB" id="A0A7S0PQW6"/>
<name>A0A7S0PQW6_9CHLO</name>
<evidence type="ECO:0000313" key="6">
    <source>
        <dbReference type="EMBL" id="CAD8585429.1"/>
    </source>
</evidence>
<dbReference type="SMART" id="SM00271">
    <property type="entry name" value="DnaJ"/>
    <property type="match status" value="1"/>
</dbReference>
<keyword evidence="3" id="KW-0256">Endoplasmic reticulum</keyword>
<comment type="subcellular location">
    <subcellularLocation>
        <location evidence="1">Endoplasmic reticulum</location>
    </subcellularLocation>
</comment>
<evidence type="ECO:0000259" key="5">
    <source>
        <dbReference type="PROSITE" id="PS50076"/>
    </source>
</evidence>
<sequence length="921" mass="101557">MVRRVRAMRGVVHTIVVLCLVARAPAVSGEFKDDCARDTHEYTAVTSSLAQTTCDGIPRVLQTLDALTTSSKCSNVVLRGRYLAAELASALGRWRDAKDYISAVDPRSALAMRIDDNIALFDAHEEFMRARAWREAYETIESAARGTPCGREPKTFASRARVALKLNMPGRALVDAKHSLVLGGAKAEAYEIMAGAMSALADDVGRLGDAEALVRQCLRYAPENKACLRSRRRIRNLLQMFERGVRAEQEKRWDDSYAAFAEARNASEAPMLRAQGTLAMCRVGGARARQLWSEGIHKLSTGSRLSALNAEALDQCTDVLAEMMSKTPNAFDDISEAYHARAWMRILSANVDGAVADVAGIVRTPQGTRVFDTEALNAAIVQARAVNAPRDFYDVLGLSREDALAEDWLRVLKRAYRKLALLLHPDKNPQQDKGEAQEKFNELVQAYKVLSSDALRREYDATGHARTTAGMSTDDYWFQNDDSENESKDFNVDEYMFKYDKRDVGADGRVRGAWVHKESGETVFGERDVRNPEDRDDVCVTRKGYCIEGRDTGSKSRTTRSTEVGVENVDATLTTTTMNTLPGDAVVGRLVRNVFGFQKLEFVFVFDVNLPNEGIDSDDVAVSLAAKWRVRKLIRALHSALVGQTSAKTLTPMIEHEIIQRAVASSKLQDDASSSMQLGLFDYVVAAMSGRAHRFASPQTTALLLDAFAIEATQSMRRLGALGIKPDDRTNMFISAARNVVANPLVSSLLLAPRGADEEDEASEPRRLRARWHLDHAMAYTRPFVAGDELTYEIKLIDADDSDDIYDIGAGLDFKTASGARLSDFTALVDQFHLSACSPAVNFASILTERTTINGWFTRTISIPRQLIGDTPTQWFISAARVGAGRVRIRVRVARVVAPVPRGHDAGANVDDIILLPSKSF</sequence>
<dbReference type="Gene3D" id="1.25.40.10">
    <property type="entry name" value="Tetratricopeptide repeat domain"/>
    <property type="match status" value="1"/>
</dbReference>
<evidence type="ECO:0000256" key="2">
    <source>
        <dbReference type="ARBA" id="ARBA00022729"/>
    </source>
</evidence>
<dbReference type="GO" id="GO:0051787">
    <property type="term" value="F:misfolded protein binding"/>
    <property type="evidence" value="ECO:0007669"/>
    <property type="project" value="TreeGrafter"/>
</dbReference>
<dbReference type="CDD" id="cd06257">
    <property type="entry name" value="DnaJ"/>
    <property type="match status" value="1"/>
</dbReference>
<evidence type="ECO:0000256" key="1">
    <source>
        <dbReference type="ARBA" id="ARBA00004240"/>
    </source>
</evidence>
<keyword evidence="2 4" id="KW-0732">Signal</keyword>
<dbReference type="InterPro" id="IPR011990">
    <property type="entry name" value="TPR-like_helical_dom_sf"/>
</dbReference>
<evidence type="ECO:0000256" key="3">
    <source>
        <dbReference type="ARBA" id="ARBA00022824"/>
    </source>
</evidence>
<gene>
    <name evidence="6" type="ORF">OMED0929_LOCUS5436</name>
</gene>
<dbReference type="GO" id="GO:0005783">
    <property type="term" value="C:endoplasmic reticulum"/>
    <property type="evidence" value="ECO:0007669"/>
    <property type="project" value="UniProtKB-SubCell"/>
</dbReference>
<dbReference type="GO" id="GO:0051087">
    <property type="term" value="F:protein-folding chaperone binding"/>
    <property type="evidence" value="ECO:0007669"/>
    <property type="project" value="TreeGrafter"/>
</dbReference>
<dbReference type="GO" id="GO:0034975">
    <property type="term" value="P:protein folding in endoplasmic reticulum"/>
    <property type="evidence" value="ECO:0007669"/>
    <property type="project" value="TreeGrafter"/>
</dbReference>
<dbReference type="SUPFAM" id="SSF48452">
    <property type="entry name" value="TPR-like"/>
    <property type="match status" value="1"/>
</dbReference>
<dbReference type="PANTHER" id="PTHR44140">
    <property type="entry name" value="LD25575P"/>
    <property type="match status" value="1"/>
</dbReference>
<dbReference type="SUPFAM" id="SSF46565">
    <property type="entry name" value="Chaperone J-domain"/>
    <property type="match status" value="1"/>
</dbReference>
<feature type="chain" id="PRO_5031344430" description="J domain-containing protein" evidence="4">
    <location>
        <begin position="30"/>
        <end position="921"/>
    </location>
</feature>
<organism evidence="6">
    <name type="scientific">Ostreococcus mediterraneus</name>
    <dbReference type="NCBI Taxonomy" id="1486918"/>
    <lineage>
        <taxon>Eukaryota</taxon>
        <taxon>Viridiplantae</taxon>
        <taxon>Chlorophyta</taxon>
        <taxon>Mamiellophyceae</taxon>
        <taxon>Mamiellales</taxon>
        <taxon>Bathycoccaceae</taxon>
        <taxon>Ostreococcus</taxon>
    </lineage>
</organism>
<dbReference type="PANTHER" id="PTHR44140:SF2">
    <property type="entry name" value="LD25575P"/>
    <property type="match status" value="1"/>
</dbReference>
<proteinExistence type="predicted"/>
<reference evidence="6" key="1">
    <citation type="submission" date="2021-01" db="EMBL/GenBank/DDBJ databases">
        <authorList>
            <person name="Corre E."/>
            <person name="Pelletier E."/>
            <person name="Niang G."/>
            <person name="Scheremetjew M."/>
            <person name="Finn R."/>
            <person name="Kale V."/>
            <person name="Holt S."/>
            <person name="Cochrane G."/>
            <person name="Meng A."/>
            <person name="Brown T."/>
            <person name="Cohen L."/>
        </authorList>
    </citation>
    <scope>NUCLEOTIDE SEQUENCE</scope>
    <source>
        <strain evidence="6">Clade-D-RCC2572</strain>
    </source>
</reference>